<evidence type="ECO:0000256" key="12">
    <source>
        <dbReference type="ARBA" id="ARBA00023204"/>
    </source>
</evidence>
<dbReference type="InterPro" id="IPR041298">
    <property type="entry name" value="UBZ3"/>
</dbReference>
<comment type="caution">
    <text evidence="19">The sequence shown here is derived from an EMBL/GenBank/DDBJ whole genome shotgun (WGS) entry which is preliminary data.</text>
</comment>
<name>A0A4S4M3Z0_9AGAM</name>
<protein>
    <recommendedName>
        <fullName evidence="14">DNA polymerase eta</fullName>
    </recommendedName>
</protein>
<keyword evidence="3" id="KW-0808">Transferase</keyword>
<dbReference type="Pfam" id="PF00355">
    <property type="entry name" value="Rieske"/>
    <property type="match status" value="1"/>
</dbReference>
<dbReference type="GO" id="GO:0070987">
    <property type="term" value="P:error-free translesion synthesis"/>
    <property type="evidence" value="ECO:0007669"/>
    <property type="project" value="UniProtKB-ARBA"/>
</dbReference>
<dbReference type="GO" id="GO:0007064">
    <property type="term" value="P:mitotic sister chromatid cohesion"/>
    <property type="evidence" value="ECO:0007669"/>
    <property type="project" value="UniProtKB-ARBA"/>
</dbReference>
<dbReference type="InterPro" id="IPR052230">
    <property type="entry name" value="DNA_polymerase_eta"/>
</dbReference>
<dbReference type="PANTHER" id="PTHR45873">
    <property type="entry name" value="DNA POLYMERASE ETA"/>
    <property type="match status" value="1"/>
</dbReference>
<dbReference type="GO" id="GO:0016491">
    <property type="term" value="F:oxidoreductase activity"/>
    <property type="evidence" value="ECO:0007669"/>
    <property type="project" value="InterPro"/>
</dbReference>
<dbReference type="GO" id="GO:0003887">
    <property type="term" value="F:DNA-directed DNA polymerase activity"/>
    <property type="evidence" value="ECO:0007669"/>
    <property type="project" value="TreeGrafter"/>
</dbReference>
<keyword evidence="5" id="KW-0479">Metal-binding</keyword>
<dbReference type="GO" id="GO:0003684">
    <property type="term" value="F:damaged DNA binding"/>
    <property type="evidence" value="ECO:0007669"/>
    <property type="project" value="InterPro"/>
</dbReference>
<evidence type="ECO:0000256" key="9">
    <source>
        <dbReference type="ARBA" id="ARBA00022833"/>
    </source>
</evidence>
<dbReference type="InterPro" id="IPR036922">
    <property type="entry name" value="Rieske_2Fe-2S_sf"/>
</dbReference>
<dbReference type="GO" id="GO:0051537">
    <property type="term" value="F:2 iron, 2 sulfur cluster binding"/>
    <property type="evidence" value="ECO:0007669"/>
    <property type="project" value="UniProtKB-KW"/>
</dbReference>
<dbReference type="GO" id="GO:0005634">
    <property type="term" value="C:nucleus"/>
    <property type="evidence" value="ECO:0007669"/>
    <property type="project" value="UniProtKB-SubCell"/>
</dbReference>
<keyword evidence="13" id="KW-0539">Nucleus</keyword>
<evidence type="ECO:0000256" key="1">
    <source>
        <dbReference type="ARBA" id="ARBA00004123"/>
    </source>
</evidence>
<dbReference type="InterPro" id="IPR036188">
    <property type="entry name" value="FAD/NAD-bd_sf"/>
</dbReference>
<feature type="compositionally biased region" description="Basic and acidic residues" evidence="15">
    <location>
        <begin position="1195"/>
        <end position="1208"/>
    </location>
</feature>
<evidence type="ECO:0000313" key="19">
    <source>
        <dbReference type="EMBL" id="THH19824.1"/>
    </source>
</evidence>
<accession>A0A4S4M3Z0</accession>
<feature type="domain" description="UmuC" evidence="16">
    <location>
        <begin position="572"/>
        <end position="844"/>
    </location>
</feature>
<dbReference type="Pfam" id="PF11799">
    <property type="entry name" value="IMS_C"/>
    <property type="match status" value="1"/>
</dbReference>
<dbReference type="PROSITE" id="PS50173">
    <property type="entry name" value="UMUC"/>
    <property type="match status" value="1"/>
</dbReference>
<evidence type="ECO:0000256" key="11">
    <source>
        <dbReference type="ARBA" id="ARBA00023014"/>
    </source>
</evidence>
<reference evidence="19 20" key="1">
    <citation type="submission" date="2019-02" db="EMBL/GenBank/DDBJ databases">
        <title>Genome sequencing of the rare red list fungi Bondarzewia mesenterica.</title>
        <authorList>
            <person name="Buettner E."/>
            <person name="Kellner H."/>
        </authorList>
    </citation>
    <scope>NUCLEOTIDE SEQUENCE [LARGE SCALE GENOMIC DNA]</scope>
    <source>
        <strain evidence="19 20">DSM 108281</strain>
    </source>
</reference>
<evidence type="ECO:0000256" key="15">
    <source>
        <dbReference type="SAM" id="MobiDB-lite"/>
    </source>
</evidence>
<dbReference type="SUPFAM" id="SSF50022">
    <property type="entry name" value="ISP domain"/>
    <property type="match status" value="1"/>
</dbReference>
<keyword evidence="2" id="KW-0285">Flavoprotein</keyword>
<evidence type="ECO:0000256" key="8">
    <source>
        <dbReference type="ARBA" id="ARBA00022827"/>
    </source>
</evidence>
<keyword evidence="8" id="KW-0274">FAD</keyword>
<dbReference type="InterPro" id="IPR028202">
    <property type="entry name" value="Reductase_C"/>
</dbReference>
<dbReference type="CDD" id="cd03478">
    <property type="entry name" value="Rieske_AIFL_N"/>
    <property type="match status" value="1"/>
</dbReference>
<keyword evidence="12" id="KW-0234">DNA repair</keyword>
<dbReference type="GO" id="GO:0005657">
    <property type="term" value="C:replication fork"/>
    <property type="evidence" value="ECO:0007669"/>
    <property type="project" value="UniProtKB-ARBA"/>
</dbReference>
<dbReference type="PANTHER" id="PTHR45873:SF1">
    <property type="entry name" value="DNA POLYMERASE ETA"/>
    <property type="match status" value="1"/>
</dbReference>
<evidence type="ECO:0000256" key="4">
    <source>
        <dbReference type="ARBA" id="ARBA00022714"/>
    </source>
</evidence>
<feature type="compositionally biased region" description="Acidic residues" evidence="15">
    <location>
        <begin position="753"/>
        <end position="762"/>
    </location>
</feature>
<evidence type="ECO:0000256" key="10">
    <source>
        <dbReference type="ARBA" id="ARBA00023004"/>
    </source>
</evidence>
<dbReference type="GO" id="GO:0009314">
    <property type="term" value="P:response to radiation"/>
    <property type="evidence" value="ECO:0007669"/>
    <property type="project" value="TreeGrafter"/>
</dbReference>
<organism evidence="19 20">
    <name type="scientific">Bondarzewia mesenterica</name>
    <dbReference type="NCBI Taxonomy" id="1095465"/>
    <lineage>
        <taxon>Eukaryota</taxon>
        <taxon>Fungi</taxon>
        <taxon>Dikarya</taxon>
        <taxon>Basidiomycota</taxon>
        <taxon>Agaricomycotina</taxon>
        <taxon>Agaricomycetes</taxon>
        <taxon>Russulales</taxon>
        <taxon>Bondarzewiaceae</taxon>
        <taxon>Bondarzewia</taxon>
    </lineage>
</organism>
<dbReference type="Gene3D" id="3.30.390.30">
    <property type="match status" value="1"/>
</dbReference>
<feature type="domain" description="Rieske" evidence="17">
    <location>
        <begin position="6"/>
        <end position="102"/>
    </location>
</feature>
<keyword evidence="11" id="KW-0411">Iron-sulfur</keyword>
<dbReference type="InterPro" id="IPR043502">
    <property type="entry name" value="DNA/RNA_pol_sf"/>
</dbReference>
<dbReference type="GO" id="GO:0035861">
    <property type="term" value="C:site of double-strand break"/>
    <property type="evidence" value="ECO:0007669"/>
    <property type="project" value="TreeGrafter"/>
</dbReference>
<dbReference type="EMBL" id="SGPL01000035">
    <property type="protein sequence ID" value="THH19824.1"/>
    <property type="molecule type" value="Genomic_DNA"/>
</dbReference>
<dbReference type="SUPFAM" id="SSF55424">
    <property type="entry name" value="FAD/NAD-linked reductases, dimerisation (C-terminal) domain"/>
    <property type="match status" value="1"/>
</dbReference>
<keyword evidence="6" id="KW-0227">DNA damage</keyword>
<proteinExistence type="predicted"/>
<dbReference type="PROSITE" id="PS51907">
    <property type="entry name" value="ZF_UBZ3"/>
    <property type="match status" value="1"/>
</dbReference>
<dbReference type="Gene3D" id="3.50.50.60">
    <property type="entry name" value="FAD/NAD(P)-binding domain"/>
    <property type="match status" value="2"/>
</dbReference>
<keyword evidence="20" id="KW-1185">Reference proteome</keyword>
<dbReference type="InterPro" id="IPR023753">
    <property type="entry name" value="FAD/NAD-binding_dom"/>
</dbReference>
<evidence type="ECO:0000259" key="16">
    <source>
        <dbReference type="PROSITE" id="PS50173"/>
    </source>
</evidence>
<dbReference type="OrthoDB" id="6029at2759"/>
<dbReference type="GO" id="GO:0006281">
    <property type="term" value="P:DNA repair"/>
    <property type="evidence" value="ECO:0007669"/>
    <property type="project" value="UniProtKB-KW"/>
</dbReference>
<dbReference type="FunFam" id="3.40.1170.60:FF:000008">
    <property type="entry name" value="DNA polymerase eta subunit"/>
    <property type="match status" value="1"/>
</dbReference>
<dbReference type="SUPFAM" id="SSF51905">
    <property type="entry name" value="FAD/NAD(P)-binding domain"/>
    <property type="match status" value="1"/>
</dbReference>
<dbReference type="InterPro" id="IPR017941">
    <property type="entry name" value="Rieske_2Fe-2S"/>
</dbReference>
<dbReference type="SUPFAM" id="SSF100879">
    <property type="entry name" value="Lesion bypass DNA polymerase (Y-family), little finger domain"/>
    <property type="match status" value="1"/>
</dbReference>
<evidence type="ECO:0000259" key="17">
    <source>
        <dbReference type="PROSITE" id="PS51296"/>
    </source>
</evidence>
<gene>
    <name evidence="19" type="ORF">EW146_g1420</name>
</gene>
<dbReference type="GO" id="GO:0008270">
    <property type="term" value="F:zinc ion binding"/>
    <property type="evidence" value="ECO:0007669"/>
    <property type="project" value="UniProtKB-KW"/>
</dbReference>
<evidence type="ECO:0000256" key="2">
    <source>
        <dbReference type="ARBA" id="ARBA00022630"/>
    </source>
</evidence>
<sequence>MAFKTVAVLDESELKDGQMKEVEFESGKVLLSRLGDKIHATSAFCTHYGAPLVKGALTADGRIVCPWHGACFNVCTGDIEDAPAPDALHLFKASITNGKIQVTADPSRTTSEYKSRAPRLLTAGPEVGGPGIVIVGGGSATFHTIGSLREHGYRGPITVFSKETYAPIDRTKLSKALITDASKIEWRTPADLKIKYGTTLRTATTVTSIDSDAMKVTLDEKEQMPYDILILASGGIPRRLPVEGAELENVYTLRGVQDAQKIDAECQEGKKLVVIGSSFISMELVVAVSKRKLESIHVIGMEEYPFEAVLGKEVGKGLKQFHESQGVIFHTSTSVQSIRSSSSAPNRAAEVILASGEVIPADVVVMGVGVRPATDYLRASGWELEKDGGVKVDKFLKVIGKNNIFAVGDIATYPQIDGGMRRIEHWNVAGNHGRAIGKTIAGDPQPFVKVPIFWSAQGQQLRYCGVGAGYDDIIIKGDPAEMKFIAYYIKSGKVVAVASMQNDPVVSKASELLRLDLMPLPEELKAGKPPSSLWKGKSKSTASTAYEDLNLPITYRHFLSPSLGARDPLRVIALCDSDAFYAACEQQRLDIDPARPLVVRQWDALIAVNYPARKYGITRMSKWKEAVKKCPDLVVVHVATYKEGDKEPGYWDKVDTATHKVSIVSLVSVHAADADDFIIEKASIDEAFIDFTRPVREKLLERYPYLAAVPPDAPNGLDSVLPHPPPIAWDGKGIVIPINPVDESSGGAQAGQSEDEIADGEDVQTTWHDVALSVAAEMMDKIRADVRKQLGYTTSAGIARNKFLAKASALTASYKKFDSQSILRNAAIPNYLKPMPFQKIRFLGGKLGKALAEEYDVSTVGDLLSISLEEMQHKFGEESIWVYELLRDHPVSFIVAIVVKEKPAMAKSMMASKNLPHPITTVAEGPHWLRVLAAELALRLNDARTSAPVWPKSIVLHIRHGNVMFSILHSLFLLKGNYLGYQPSRSRQAAFPFVRDLSVDVIAAAGEKLWKDLTGGGSKETPIKVTNIALGFTGLEGGESGQQSIEGYFQTGGSMSKPISGGEAGSTAGSKRKRGNSTDAHDLGPANLNPKYVPVAESTRAGDIDQQSIVSDSFVCSRCHKRIQVGADDTRDESDGNIGLEAALTRLRMEHDDFHLAQDLSKAVETPALRSGMGKNELRVLDQAPGRQPKKKKADKSNRSGNGREGEGIAKFFTRKS</sequence>
<feature type="region of interest" description="Disordered" evidence="15">
    <location>
        <begin position="1167"/>
        <end position="1217"/>
    </location>
</feature>
<keyword evidence="9" id="KW-0862">Zinc</keyword>
<dbReference type="InterPro" id="IPR036775">
    <property type="entry name" value="DNA_pol_Y-fam_lit_finger_sf"/>
</dbReference>
<dbReference type="Pfam" id="PF21704">
    <property type="entry name" value="POLH-Rev1_HhH"/>
    <property type="match status" value="1"/>
</dbReference>
<feature type="region of interest" description="Disordered" evidence="15">
    <location>
        <begin position="743"/>
        <end position="762"/>
    </location>
</feature>
<keyword evidence="4" id="KW-0001">2Fe-2S</keyword>
<dbReference type="Gene3D" id="1.10.150.20">
    <property type="entry name" value="5' to 3' exonuclease, C-terminal subdomain"/>
    <property type="match status" value="1"/>
</dbReference>
<feature type="region of interest" description="Disordered" evidence="15">
    <location>
        <begin position="1056"/>
        <end position="1090"/>
    </location>
</feature>
<dbReference type="PROSITE" id="PS51296">
    <property type="entry name" value="RIESKE"/>
    <property type="match status" value="1"/>
</dbReference>
<dbReference type="GO" id="GO:0042276">
    <property type="term" value="P:error-prone translesion synthesis"/>
    <property type="evidence" value="ECO:0007669"/>
    <property type="project" value="TreeGrafter"/>
</dbReference>
<dbReference type="Gene3D" id="3.30.1490.100">
    <property type="entry name" value="DNA polymerase, Y-family, little finger domain"/>
    <property type="match status" value="1"/>
</dbReference>
<dbReference type="Pfam" id="PF14759">
    <property type="entry name" value="Reductase_C"/>
    <property type="match status" value="1"/>
</dbReference>
<dbReference type="InterPro" id="IPR043128">
    <property type="entry name" value="Rev_trsase/Diguanyl_cyclase"/>
</dbReference>
<evidence type="ECO:0000256" key="5">
    <source>
        <dbReference type="ARBA" id="ARBA00022723"/>
    </source>
</evidence>
<dbReference type="Pfam" id="PF07992">
    <property type="entry name" value="Pyr_redox_2"/>
    <property type="match status" value="1"/>
</dbReference>
<evidence type="ECO:0000256" key="14">
    <source>
        <dbReference type="ARBA" id="ARBA00044975"/>
    </source>
</evidence>
<dbReference type="PRINTS" id="PR00411">
    <property type="entry name" value="PNDRDTASEI"/>
</dbReference>
<dbReference type="SUPFAM" id="SSF56672">
    <property type="entry name" value="DNA/RNA polymerases"/>
    <property type="match status" value="1"/>
</dbReference>
<dbReference type="InterPro" id="IPR017961">
    <property type="entry name" value="DNA_pol_Y-fam_little_finger"/>
</dbReference>
<evidence type="ECO:0000313" key="20">
    <source>
        <dbReference type="Proteomes" id="UP000310158"/>
    </source>
</evidence>
<dbReference type="Proteomes" id="UP000310158">
    <property type="component" value="Unassembled WGS sequence"/>
</dbReference>
<dbReference type="Gene3D" id="2.102.10.10">
    <property type="entry name" value="Rieske [2Fe-2S] iron-sulphur domain"/>
    <property type="match status" value="1"/>
</dbReference>
<dbReference type="Pfam" id="PF00817">
    <property type="entry name" value="IMS"/>
    <property type="match status" value="1"/>
</dbReference>
<evidence type="ECO:0000259" key="18">
    <source>
        <dbReference type="PROSITE" id="PS51907"/>
    </source>
</evidence>
<evidence type="ECO:0000256" key="13">
    <source>
        <dbReference type="ARBA" id="ARBA00023242"/>
    </source>
</evidence>
<dbReference type="FunFam" id="1.10.150.20:FF:000014">
    <property type="entry name" value="Polymerase (DNA directed), eta"/>
    <property type="match status" value="1"/>
</dbReference>
<dbReference type="InterPro" id="IPR001126">
    <property type="entry name" value="UmuC"/>
</dbReference>
<dbReference type="InterPro" id="IPR016156">
    <property type="entry name" value="FAD/NAD-linked_Rdtase_dimer_sf"/>
</dbReference>
<feature type="domain" description="UBZ3-type" evidence="18">
    <location>
        <begin position="1109"/>
        <end position="1163"/>
    </location>
</feature>
<dbReference type="AlphaFoldDB" id="A0A4S4M3Z0"/>
<keyword evidence="7" id="KW-0863">Zinc-finger</keyword>
<dbReference type="Gene3D" id="3.40.1170.60">
    <property type="match status" value="1"/>
</dbReference>
<keyword evidence="10" id="KW-0408">Iron</keyword>
<comment type="subcellular location">
    <subcellularLocation>
        <location evidence="1">Nucleus</location>
    </subcellularLocation>
</comment>
<evidence type="ECO:0000256" key="7">
    <source>
        <dbReference type="ARBA" id="ARBA00022771"/>
    </source>
</evidence>
<evidence type="ECO:0000256" key="3">
    <source>
        <dbReference type="ARBA" id="ARBA00022679"/>
    </source>
</evidence>
<dbReference type="PRINTS" id="PR00368">
    <property type="entry name" value="FADPNR"/>
</dbReference>
<dbReference type="Gene3D" id="3.30.70.270">
    <property type="match status" value="1"/>
</dbReference>
<evidence type="ECO:0000256" key="6">
    <source>
        <dbReference type="ARBA" id="ARBA00022763"/>
    </source>
</evidence>